<dbReference type="AlphaFoldDB" id="A0A0N5B5F9"/>
<sequence>MKEDDDSDNDIEEIENNVQLDLVKKIMLPYITEEDVLNKMLNFEIKKNFNADLAAAKELLLTKEQEDHLKYYSQGLCHVMNSFLYNVYTTRIPQKVRLRKFAVNAYLKLVKNLWGLPVFDFNVKKFGQVYRQRQSRAKRNIVKKTPEKMPPSPFLNPLIYIEKIKTARKFCYKVFSNQSMNSFIRKNYENMYFYLSTTMKNIDIMPQTLQKREIISINKVSSGIDKIKEMFISENHTQE</sequence>
<name>A0A0N5B5F9_STREA</name>
<proteinExistence type="predicted"/>
<protein>
    <submittedName>
        <fullName evidence="2">Nucleolar protein 16</fullName>
    </submittedName>
</protein>
<reference evidence="2" key="1">
    <citation type="submission" date="2017-02" db="UniProtKB">
        <authorList>
            <consortium name="WormBaseParasite"/>
        </authorList>
    </citation>
    <scope>IDENTIFICATION</scope>
</reference>
<keyword evidence="1" id="KW-1185">Reference proteome</keyword>
<evidence type="ECO:0000313" key="1">
    <source>
        <dbReference type="Proteomes" id="UP000046392"/>
    </source>
</evidence>
<dbReference type="Proteomes" id="UP000046392">
    <property type="component" value="Unplaced"/>
</dbReference>
<accession>A0A0N5B5F9</accession>
<evidence type="ECO:0000313" key="2">
    <source>
        <dbReference type="WBParaSite" id="SPAL_0000130100.1"/>
    </source>
</evidence>
<organism evidence="1 2">
    <name type="scientific">Strongyloides papillosus</name>
    <name type="common">Intestinal threadworm</name>
    <dbReference type="NCBI Taxonomy" id="174720"/>
    <lineage>
        <taxon>Eukaryota</taxon>
        <taxon>Metazoa</taxon>
        <taxon>Ecdysozoa</taxon>
        <taxon>Nematoda</taxon>
        <taxon>Chromadorea</taxon>
        <taxon>Rhabditida</taxon>
        <taxon>Tylenchina</taxon>
        <taxon>Panagrolaimomorpha</taxon>
        <taxon>Strongyloidoidea</taxon>
        <taxon>Strongyloididae</taxon>
        <taxon>Strongyloides</taxon>
    </lineage>
</organism>
<dbReference type="WBParaSite" id="SPAL_0000130100.1">
    <property type="protein sequence ID" value="SPAL_0000130100.1"/>
    <property type="gene ID" value="SPAL_0000130100"/>
</dbReference>